<comment type="caution">
    <text evidence="1">The sequence shown here is derived from an EMBL/GenBank/DDBJ whole genome shotgun (WGS) entry which is preliminary data.</text>
</comment>
<sequence length="81" mass="8509">MGKQKCLQREEAKAAAAAAVVSVSMLVPYATQTFPANGSSPSFSHHWEEGIRAGMRAWALEQTACLAEEALSIVADSGQSA</sequence>
<name>A0AAD9AHK3_9PEZI</name>
<reference evidence="1" key="1">
    <citation type="submission" date="2023-01" db="EMBL/GenBank/DDBJ databases">
        <title>Colletotrichum chrysophilum M932 genome sequence.</title>
        <authorList>
            <person name="Baroncelli R."/>
        </authorList>
    </citation>
    <scope>NUCLEOTIDE SEQUENCE</scope>
    <source>
        <strain evidence="1">M932</strain>
    </source>
</reference>
<accession>A0AAD9AHK3</accession>
<gene>
    <name evidence="1" type="ORF">CCHR01_11678</name>
</gene>
<evidence type="ECO:0000313" key="2">
    <source>
        <dbReference type="Proteomes" id="UP001243330"/>
    </source>
</evidence>
<dbReference type="EMBL" id="JAQOWY010000262">
    <property type="protein sequence ID" value="KAK1845719.1"/>
    <property type="molecule type" value="Genomic_DNA"/>
</dbReference>
<dbReference type="Proteomes" id="UP001243330">
    <property type="component" value="Unassembled WGS sequence"/>
</dbReference>
<evidence type="ECO:0000313" key="1">
    <source>
        <dbReference type="EMBL" id="KAK1845719.1"/>
    </source>
</evidence>
<proteinExistence type="predicted"/>
<protein>
    <submittedName>
        <fullName evidence="1">Uncharacterized protein</fullName>
    </submittedName>
</protein>
<dbReference type="AlphaFoldDB" id="A0AAD9AHK3"/>
<organism evidence="1 2">
    <name type="scientific">Colletotrichum chrysophilum</name>
    <dbReference type="NCBI Taxonomy" id="1836956"/>
    <lineage>
        <taxon>Eukaryota</taxon>
        <taxon>Fungi</taxon>
        <taxon>Dikarya</taxon>
        <taxon>Ascomycota</taxon>
        <taxon>Pezizomycotina</taxon>
        <taxon>Sordariomycetes</taxon>
        <taxon>Hypocreomycetidae</taxon>
        <taxon>Glomerellales</taxon>
        <taxon>Glomerellaceae</taxon>
        <taxon>Colletotrichum</taxon>
        <taxon>Colletotrichum gloeosporioides species complex</taxon>
    </lineage>
</organism>
<keyword evidence="2" id="KW-1185">Reference proteome</keyword>